<sequence>MLQTCYGHSLTKGTITKIFYCGLDVPTQGILDAGRIFLCNTLSEAFKILEDKVLLKIDFSKDSHIQPYLKTIVSAGRSNINSDHAILVEKFKALATKINFEFLKIRKELKEMQDGRRDNQASQVYMSDDMPPIMPHPSRYFKKPDTSMKEMMREWMTRQTEANERMKNQVSVMASKPKTIQDAIEFATELMDQKIRTFNDRQAKNKRKLDDNLRNNQNQQQPFKKQMDAKDYTAGPGEKKVYGCVRVVFVAFSGALRSV</sequence>
<protein>
    <submittedName>
        <fullName evidence="2">Reverse transcriptase domain-containing protein</fullName>
    </submittedName>
</protein>
<comment type="caution">
    <text evidence="2">The sequence shown here is derived from an EMBL/GenBank/DDBJ whole genome shotgun (WGS) entry which is preliminary data.</text>
</comment>
<feature type="region of interest" description="Disordered" evidence="1">
    <location>
        <begin position="204"/>
        <end position="232"/>
    </location>
</feature>
<organism evidence="2">
    <name type="scientific">Tanacetum cinerariifolium</name>
    <name type="common">Dalmatian daisy</name>
    <name type="synonym">Chrysanthemum cinerariifolium</name>
    <dbReference type="NCBI Taxonomy" id="118510"/>
    <lineage>
        <taxon>Eukaryota</taxon>
        <taxon>Viridiplantae</taxon>
        <taxon>Streptophyta</taxon>
        <taxon>Embryophyta</taxon>
        <taxon>Tracheophyta</taxon>
        <taxon>Spermatophyta</taxon>
        <taxon>Magnoliopsida</taxon>
        <taxon>eudicotyledons</taxon>
        <taxon>Gunneridae</taxon>
        <taxon>Pentapetalae</taxon>
        <taxon>asterids</taxon>
        <taxon>campanulids</taxon>
        <taxon>Asterales</taxon>
        <taxon>Asteraceae</taxon>
        <taxon>Asteroideae</taxon>
        <taxon>Anthemideae</taxon>
        <taxon>Anthemidinae</taxon>
        <taxon>Tanacetum</taxon>
    </lineage>
</organism>
<keyword evidence="2" id="KW-0808">Transferase</keyword>
<evidence type="ECO:0000256" key="1">
    <source>
        <dbReference type="SAM" id="MobiDB-lite"/>
    </source>
</evidence>
<feature type="compositionally biased region" description="Basic and acidic residues" evidence="1">
    <location>
        <begin position="204"/>
        <end position="213"/>
    </location>
</feature>
<name>A0A6L2N132_TANCI</name>
<evidence type="ECO:0000313" key="2">
    <source>
        <dbReference type="EMBL" id="GEU78254.1"/>
    </source>
</evidence>
<dbReference type="EMBL" id="BKCJ010007636">
    <property type="protein sequence ID" value="GEU78254.1"/>
    <property type="molecule type" value="Genomic_DNA"/>
</dbReference>
<keyword evidence="2" id="KW-0548">Nucleotidyltransferase</keyword>
<keyword evidence="2" id="KW-0695">RNA-directed DNA polymerase</keyword>
<gene>
    <name evidence="2" type="ORF">Tci_050232</name>
</gene>
<dbReference type="AlphaFoldDB" id="A0A6L2N132"/>
<accession>A0A6L2N132</accession>
<proteinExistence type="predicted"/>
<dbReference type="GO" id="GO:0003964">
    <property type="term" value="F:RNA-directed DNA polymerase activity"/>
    <property type="evidence" value="ECO:0007669"/>
    <property type="project" value="UniProtKB-KW"/>
</dbReference>
<reference evidence="2" key="1">
    <citation type="journal article" date="2019" name="Sci. Rep.">
        <title>Draft genome of Tanacetum cinerariifolium, the natural source of mosquito coil.</title>
        <authorList>
            <person name="Yamashiro T."/>
            <person name="Shiraishi A."/>
            <person name="Satake H."/>
            <person name="Nakayama K."/>
        </authorList>
    </citation>
    <scope>NUCLEOTIDE SEQUENCE</scope>
</reference>